<reference evidence="3 4" key="1">
    <citation type="journal article" date="2011" name="Proc. Natl. Acad. Sci. U.S.A.">
        <title>Evolutionary erosion of yeast sex chromosomes by mating-type switching accidents.</title>
        <authorList>
            <person name="Gordon J.L."/>
            <person name="Armisen D."/>
            <person name="Proux-Wera E."/>
            <person name="Oheigeartaigh S.S."/>
            <person name="Byrne K.P."/>
            <person name="Wolfe K.H."/>
        </authorList>
    </citation>
    <scope>NUCLEOTIDE SEQUENCE [LARGE SCALE GENOMIC DNA]</scope>
    <source>
        <strain evidence="4">ATCC 22294 / BCRC 22015 / CBS 2517 / CECT 1963 / NBRC 1671 / NRRL Y-8276</strain>
    </source>
</reference>
<feature type="region of interest" description="Disordered" evidence="1">
    <location>
        <begin position="118"/>
        <end position="141"/>
    </location>
</feature>
<dbReference type="KEGG" id="kaf:KAFR_0A06000"/>
<dbReference type="Proteomes" id="UP000005220">
    <property type="component" value="Chromosome 1"/>
</dbReference>
<dbReference type="GO" id="GO:0042273">
    <property type="term" value="P:ribosomal large subunit biogenesis"/>
    <property type="evidence" value="ECO:0007669"/>
    <property type="project" value="EnsemblFungi"/>
</dbReference>
<sequence length="402" mass="46087">MSSVIFTCNSCNIQFKSSDQQRYHMKTDWHRYNLKRRVAELSPISADEFAKKLQISEREQAENQVDEFGFAILKPLSNKKHSKKHNGLPNLRGIVSDTDSIVTDDEFQLVRTISAAESTGSQVSVKTNETRDTNTDFGEDTASDYGFTSDSTYTSDLEVNVPSEEEGDGYFDPSCKLTQCIYCGLDNKEIERNVKHMFHNHGLYIPERTYLVDLEALLKFLIQRIVVDHGCLCCGFEGSSLESIRAHMHSKRHCKMPYETKEEREQFAPFYDFSSLEEPEGKPKAGKGGKKIQFDVPHEYNEETVSVDDTGLELTLPSGARIGHRSGQRYYRQNLPSPPEESENRSAVTSADRRLVSGITEKQYKKGMKKMQQLEKRAIDDKFRKESKRLNFQAHYRDELLQ</sequence>
<feature type="domain" description="C2H2-type" evidence="2">
    <location>
        <begin position="8"/>
        <end position="30"/>
    </location>
</feature>
<dbReference type="GeneID" id="13886310"/>
<feature type="region of interest" description="Disordered" evidence="1">
    <location>
        <begin position="325"/>
        <end position="373"/>
    </location>
</feature>
<dbReference type="InParanoid" id="H2ANT5"/>
<dbReference type="eggNOG" id="KOG2785">
    <property type="taxonomic scope" value="Eukaryota"/>
</dbReference>
<dbReference type="InterPro" id="IPR013087">
    <property type="entry name" value="Znf_C2H2_type"/>
</dbReference>
<dbReference type="PROSITE" id="PS00028">
    <property type="entry name" value="ZINC_FINGER_C2H2_1"/>
    <property type="match status" value="1"/>
</dbReference>
<dbReference type="SUPFAM" id="SSF57667">
    <property type="entry name" value="beta-beta-alpha zinc fingers"/>
    <property type="match status" value="1"/>
</dbReference>
<dbReference type="PANTHER" id="PTHR13182">
    <property type="entry name" value="ZINC FINGER PROTEIN 622"/>
    <property type="match status" value="1"/>
</dbReference>
<accession>H2ANT5</accession>
<dbReference type="AlphaFoldDB" id="H2ANT5"/>
<name>H2ANT5_KAZAF</name>
<keyword evidence="4" id="KW-1185">Reference proteome</keyword>
<dbReference type="GO" id="GO:0030687">
    <property type="term" value="C:preribosome, large subunit precursor"/>
    <property type="evidence" value="ECO:0007669"/>
    <property type="project" value="TreeGrafter"/>
</dbReference>
<evidence type="ECO:0000313" key="4">
    <source>
        <dbReference type="Proteomes" id="UP000005220"/>
    </source>
</evidence>
<dbReference type="FunCoup" id="H2ANT5">
    <property type="interactions" value="649"/>
</dbReference>
<organism evidence="3 4">
    <name type="scientific">Kazachstania africana (strain ATCC 22294 / BCRC 22015 / CBS 2517 / CECT 1963 / NBRC 1671 / NRRL Y-8276)</name>
    <name type="common">Yeast</name>
    <name type="synonym">Kluyveromyces africanus</name>
    <dbReference type="NCBI Taxonomy" id="1071382"/>
    <lineage>
        <taxon>Eukaryota</taxon>
        <taxon>Fungi</taxon>
        <taxon>Dikarya</taxon>
        <taxon>Ascomycota</taxon>
        <taxon>Saccharomycotina</taxon>
        <taxon>Saccharomycetes</taxon>
        <taxon>Saccharomycetales</taxon>
        <taxon>Saccharomycetaceae</taxon>
        <taxon>Kazachstania</taxon>
    </lineage>
</organism>
<gene>
    <name evidence="3" type="primary">KAFR0A06000</name>
    <name evidence="3" type="ORF">KAFR_0A06000</name>
</gene>
<dbReference type="STRING" id="1071382.H2ANT5"/>
<dbReference type="Pfam" id="PF12756">
    <property type="entry name" value="zf-C2H2_2"/>
    <property type="match status" value="1"/>
</dbReference>
<evidence type="ECO:0000259" key="2">
    <source>
        <dbReference type="PROSITE" id="PS00028"/>
    </source>
</evidence>
<dbReference type="GO" id="GO:0043023">
    <property type="term" value="F:ribosomal large subunit binding"/>
    <property type="evidence" value="ECO:0007669"/>
    <property type="project" value="EnsemblFungi"/>
</dbReference>
<evidence type="ECO:0000313" key="3">
    <source>
        <dbReference type="EMBL" id="CCF56035.1"/>
    </source>
</evidence>
<dbReference type="RefSeq" id="XP_003955170.1">
    <property type="nucleotide sequence ID" value="XM_003955121.1"/>
</dbReference>
<dbReference type="InterPro" id="IPR036236">
    <property type="entry name" value="Znf_C2H2_sf"/>
</dbReference>
<dbReference type="InterPro" id="IPR041661">
    <property type="entry name" value="ZN622/Rei1/Reh1_Znf-C2H2"/>
</dbReference>
<evidence type="ECO:0000256" key="1">
    <source>
        <dbReference type="SAM" id="MobiDB-lite"/>
    </source>
</evidence>
<dbReference type="SMART" id="SM00355">
    <property type="entry name" value="ZnF_C2H2"/>
    <property type="match status" value="3"/>
</dbReference>
<proteinExistence type="predicted"/>
<dbReference type="InterPro" id="IPR040025">
    <property type="entry name" value="Znf622/Rei1/Reh1"/>
</dbReference>
<feature type="compositionally biased region" description="Polar residues" evidence="1">
    <location>
        <begin position="118"/>
        <end position="127"/>
    </location>
</feature>
<dbReference type="OrthoDB" id="19329at2759"/>
<dbReference type="HOGENOM" id="CLU_018787_1_1_1"/>
<dbReference type="PANTHER" id="PTHR13182:SF8">
    <property type="entry name" value="CYTOPLASMIC 60S SUBUNIT BIOGENESIS FACTOR ZNF622"/>
    <property type="match status" value="1"/>
</dbReference>
<protein>
    <recommendedName>
        <fullName evidence="2">C2H2-type domain-containing protein</fullName>
    </recommendedName>
</protein>
<dbReference type="Gene3D" id="3.30.160.60">
    <property type="entry name" value="Classic Zinc Finger"/>
    <property type="match status" value="1"/>
</dbReference>
<dbReference type="EMBL" id="HE650821">
    <property type="protein sequence ID" value="CCF56035.1"/>
    <property type="molecule type" value="Genomic_DNA"/>
</dbReference>